<dbReference type="PANTHER" id="PTHR33266">
    <property type="entry name" value="CHROMOSOME 15, WHOLE GENOME SHOTGUN SEQUENCE"/>
    <property type="match status" value="1"/>
</dbReference>
<organism evidence="1 2">
    <name type="scientific">Rhodocollybia butyracea</name>
    <dbReference type="NCBI Taxonomy" id="206335"/>
    <lineage>
        <taxon>Eukaryota</taxon>
        <taxon>Fungi</taxon>
        <taxon>Dikarya</taxon>
        <taxon>Basidiomycota</taxon>
        <taxon>Agaricomycotina</taxon>
        <taxon>Agaricomycetes</taxon>
        <taxon>Agaricomycetidae</taxon>
        <taxon>Agaricales</taxon>
        <taxon>Marasmiineae</taxon>
        <taxon>Omphalotaceae</taxon>
        <taxon>Rhodocollybia</taxon>
    </lineage>
</organism>
<keyword evidence="2" id="KW-1185">Reference proteome</keyword>
<name>A0A9P5PT31_9AGAR</name>
<dbReference type="PANTHER" id="PTHR33266:SF1">
    <property type="entry name" value="F-BOX DOMAIN-CONTAINING PROTEIN"/>
    <property type="match status" value="1"/>
</dbReference>
<evidence type="ECO:0000313" key="2">
    <source>
        <dbReference type="Proteomes" id="UP000772434"/>
    </source>
</evidence>
<protein>
    <submittedName>
        <fullName evidence="1">Uncharacterized protein</fullName>
    </submittedName>
</protein>
<reference evidence="1" key="1">
    <citation type="submission" date="2020-11" db="EMBL/GenBank/DDBJ databases">
        <authorList>
            <consortium name="DOE Joint Genome Institute"/>
            <person name="Ahrendt S."/>
            <person name="Riley R."/>
            <person name="Andreopoulos W."/>
            <person name="Labutti K."/>
            <person name="Pangilinan J."/>
            <person name="Ruiz-Duenas F.J."/>
            <person name="Barrasa J.M."/>
            <person name="Sanchez-Garcia M."/>
            <person name="Camarero S."/>
            <person name="Miyauchi S."/>
            <person name="Serrano A."/>
            <person name="Linde D."/>
            <person name="Babiker R."/>
            <person name="Drula E."/>
            <person name="Ayuso-Fernandez I."/>
            <person name="Pacheco R."/>
            <person name="Padilla G."/>
            <person name="Ferreira P."/>
            <person name="Barriuso J."/>
            <person name="Kellner H."/>
            <person name="Castanera R."/>
            <person name="Alfaro M."/>
            <person name="Ramirez L."/>
            <person name="Pisabarro A.G."/>
            <person name="Kuo A."/>
            <person name="Tritt A."/>
            <person name="Lipzen A."/>
            <person name="He G."/>
            <person name="Yan M."/>
            <person name="Ng V."/>
            <person name="Cullen D."/>
            <person name="Martin F."/>
            <person name="Rosso M.-N."/>
            <person name="Henrissat B."/>
            <person name="Hibbett D."/>
            <person name="Martinez A.T."/>
            <person name="Grigoriev I.V."/>
        </authorList>
    </citation>
    <scope>NUCLEOTIDE SEQUENCE</scope>
    <source>
        <strain evidence="1">AH 40177</strain>
    </source>
</reference>
<proteinExistence type="predicted"/>
<evidence type="ECO:0000313" key="1">
    <source>
        <dbReference type="EMBL" id="KAF9069518.1"/>
    </source>
</evidence>
<accession>A0A9P5PT31</accession>
<dbReference type="OrthoDB" id="107110at2759"/>
<gene>
    <name evidence="1" type="ORF">BDP27DRAFT_1519622</name>
</gene>
<comment type="caution">
    <text evidence="1">The sequence shown here is derived from an EMBL/GenBank/DDBJ whole genome shotgun (WGS) entry which is preliminary data.</text>
</comment>
<dbReference type="AlphaFoldDB" id="A0A9P5PT31"/>
<dbReference type="Proteomes" id="UP000772434">
    <property type="component" value="Unassembled WGS sequence"/>
</dbReference>
<sequence>MISDSSMSFLDEASIKATEDSWKLEFVGNTHSALKEHILHCKRSLDQYTPYRDLFQADGTGKSRTVDEFSKYNFVIPVNLRRPTAKGFPASDERVYNFFDPSRLINSGLDSPKDRMIAFMYALFKKCGDVVKEATMLNSQTWLRDEGATWFREKMTEGQTTRSQGAYRVKFYDDVVDHAQNILEGTARMPSQDDAPPTKKTRLFSLQEGDVVKMVESLIDCWGLPKNRPVKDPIVYLVFDEADSLTQLDTAYVDVLSSLLDLQKDTTPLQALGSVYNLLFLAALWINKASICKDGTIHLLCYRVEYYAQYRPFAPLAGTSLPRPYPLCITCYLGHNSLPELESCELLDGLVPFVARKLIKYDIANYPQLEPKHELACLSTRFPIEFISSPSTTAEQDQVADHMRICMSVDGTEFLQYITISPSEPILSEGAYLFMNNSEKTFNAPKALSRVLREFAVH</sequence>
<dbReference type="EMBL" id="JADNRY010000050">
    <property type="protein sequence ID" value="KAF9069518.1"/>
    <property type="molecule type" value="Genomic_DNA"/>
</dbReference>